<dbReference type="PROSITE" id="PS50853">
    <property type="entry name" value="FN3"/>
    <property type="match status" value="1"/>
</dbReference>
<feature type="domain" description="EF-hand" evidence="4">
    <location>
        <begin position="131"/>
        <end position="166"/>
    </location>
</feature>
<dbReference type="Pfam" id="PF07647">
    <property type="entry name" value="SAM_2"/>
    <property type="match status" value="1"/>
</dbReference>
<organism evidence="6 7">
    <name type="scientific">Ceratodon purpureus</name>
    <name type="common">Fire moss</name>
    <name type="synonym">Dicranum purpureum</name>
    <dbReference type="NCBI Taxonomy" id="3225"/>
    <lineage>
        <taxon>Eukaryota</taxon>
        <taxon>Viridiplantae</taxon>
        <taxon>Streptophyta</taxon>
        <taxon>Embryophyta</taxon>
        <taxon>Bryophyta</taxon>
        <taxon>Bryophytina</taxon>
        <taxon>Bryopsida</taxon>
        <taxon>Dicranidae</taxon>
        <taxon>Pseudoditrichales</taxon>
        <taxon>Ditrichaceae</taxon>
        <taxon>Ceratodon</taxon>
    </lineage>
</organism>
<protein>
    <recommendedName>
        <fullName evidence="8">Calmodulin</fullName>
    </recommendedName>
</protein>
<reference evidence="6" key="1">
    <citation type="submission" date="2020-06" db="EMBL/GenBank/DDBJ databases">
        <title>WGS assembly of Ceratodon purpureus strain R40.</title>
        <authorList>
            <person name="Carey S.B."/>
            <person name="Jenkins J."/>
            <person name="Shu S."/>
            <person name="Lovell J.T."/>
            <person name="Sreedasyam A."/>
            <person name="Maumus F."/>
            <person name="Tiley G.P."/>
            <person name="Fernandez-Pozo N."/>
            <person name="Barry K."/>
            <person name="Chen C."/>
            <person name="Wang M."/>
            <person name="Lipzen A."/>
            <person name="Daum C."/>
            <person name="Saski C.A."/>
            <person name="Payton A.C."/>
            <person name="Mcbreen J.C."/>
            <person name="Conrad R.E."/>
            <person name="Kollar L.M."/>
            <person name="Olsson S."/>
            <person name="Huttunen S."/>
            <person name="Landis J.B."/>
            <person name="Wickett N.J."/>
            <person name="Johnson M.G."/>
            <person name="Rensing S.A."/>
            <person name="Grimwood J."/>
            <person name="Schmutz J."/>
            <person name="Mcdaniel S.F."/>
        </authorList>
    </citation>
    <scope>NUCLEOTIDE SEQUENCE</scope>
    <source>
        <strain evidence="6">R40</strain>
    </source>
</reference>
<feature type="region of interest" description="Disordered" evidence="1">
    <location>
        <begin position="707"/>
        <end position="751"/>
    </location>
</feature>
<keyword evidence="2" id="KW-0732">Signal</keyword>
<dbReference type="InterPro" id="IPR001660">
    <property type="entry name" value="SAM"/>
</dbReference>
<proteinExistence type="predicted"/>
<dbReference type="GO" id="GO:0005783">
    <property type="term" value="C:endoplasmic reticulum"/>
    <property type="evidence" value="ECO:0007669"/>
    <property type="project" value="TreeGrafter"/>
</dbReference>
<dbReference type="Gene3D" id="1.10.150.50">
    <property type="entry name" value="Transcription Factor, Ets-1"/>
    <property type="match status" value="1"/>
</dbReference>
<feature type="compositionally biased region" description="Low complexity" evidence="1">
    <location>
        <begin position="713"/>
        <end position="744"/>
    </location>
</feature>
<sequence length="806" mass="88712">MACPVFLVVLFNVEFFTFLCSEKIRRQTDDGVFQHKHALIASKVQHMVIASCRVGKQMHKGQFRDNACGAHGHFAVGEVGEAISKTMANGDRLQICRKHRSSLKFCISWKFALLIGLLVVVSLGGKANTKGFQQNLDSFFCKVDQDGNGEIEQGEASKFLRKLDAKMADEGDLETKEGMSELIASSQFDFDFSYGGNTISAEEMLDHLSNMMTADHVVDWVTHGLQLPQYAEAFRRNAINGMDFPALIENDSEALLEDLGIKSTLHRTKVTHALVRQIFGIGTVPGPVRSLQCSPSSYGGIQLSWEAPINRGLPPLHKYLIERWSKTFSTWTNVADTREVAFLDRNAVKVGKEYTYRVQTWGGHGPSNWVTVDACRADVAPLSSSKLDVEDTLPLQMARQVSASLDPELLMPTGSKPSQKEESGMWTWINSGIILLLALASRHTFFFDVTLAAWVLLHNHLRQALMKGLESPHLCVRTAARSISLAYDSWLYMRQKIWALSRRGVDPSLAARRATLKSLSEPCMQSPFDAEEELNGGYFEAQDLRSISADNLLGASGFGASSLGASSLGVSGSGLQLSSGDSKGSSPNSSEREVELEEVIDKAVVFPPSPPPRDVELLPVPSKRSRNRCNHEGCKVRFDRWHSLQDWWMKLNKHYCRECQSVYCVKHTRISPHGPRGQCGLDSSCYCYNCHANLPSEIQRRLEEQNKLRVGPSVTSDSSSAANSLGSSKQSFGSSSNSSIAGAGLPPSLSDTVEPYLDSNGLLDFRDSVAAKSLGISKAASDSGMPDESSDRAISMRGHRKQRSFA</sequence>
<dbReference type="Gene3D" id="2.60.40.10">
    <property type="entry name" value="Immunoglobulins"/>
    <property type="match status" value="1"/>
</dbReference>
<name>A0A8T0JC00_CERPU</name>
<feature type="region of interest" description="Disordered" evidence="1">
    <location>
        <begin position="776"/>
        <end position="806"/>
    </location>
</feature>
<dbReference type="InterPro" id="IPR013761">
    <property type="entry name" value="SAM/pointed_sf"/>
</dbReference>
<dbReference type="SMART" id="SM00060">
    <property type="entry name" value="FN3"/>
    <property type="match status" value="1"/>
</dbReference>
<dbReference type="FunFam" id="1.10.150.50:FF:000074">
    <property type="entry name" value="Stromal interaction molecule"/>
    <property type="match status" value="1"/>
</dbReference>
<dbReference type="InterPro" id="IPR037608">
    <property type="entry name" value="STIM1/2"/>
</dbReference>
<comment type="caution">
    <text evidence="6">The sequence shown here is derived from an EMBL/GenBank/DDBJ whole genome shotgun (WGS) entry which is preliminary data.</text>
</comment>
<evidence type="ECO:0000256" key="2">
    <source>
        <dbReference type="SAM" id="SignalP"/>
    </source>
</evidence>
<evidence type="ECO:0000259" key="4">
    <source>
        <dbReference type="PROSITE" id="PS50222"/>
    </source>
</evidence>
<accession>A0A8T0JC00</accession>
<dbReference type="InterPro" id="IPR011992">
    <property type="entry name" value="EF-hand-dom_pair"/>
</dbReference>
<dbReference type="PANTHER" id="PTHR15136:SF13">
    <property type="entry name" value="SAM DOMAIN-CONTAINING PROTEIN"/>
    <property type="match status" value="1"/>
</dbReference>
<dbReference type="SUPFAM" id="SSF49265">
    <property type="entry name" value="Fibronectin type III"/>
    <property type="match status" value="1"/>
</dbReference>
<dbReference type="GO" id="GO:0005246">
    <property type="term" value="F:calcium channel regulator activity"/>
    <property type="evidence" value="ECO:0007669"/>
    <property type="project" value="InterPro"/>
</dbReference>
<dbReference type="CDD" id="cd00063">
    <property type="entry name" value="FN3"/>
    <property type="match status" value="1"/>
</dbReference>
<dbReference type="GO" id="GO:0005509">
    <property type="term" value="F:calcium ion binding"/>
    <property type="evidence" value="ECO:0007669"/>
    <property type="project" value="InterPro"/>
</dbReference>
<dbReference type="InterPro" id="IPR013783">
    <property type="entry name" value="Ig-like_fold"/>
</dbReference>
<evidence type="ECO:0000256" key="1">
    <source>
        <dbReference type="SAM" id="MobiDB-lite"/>
    </source>
</evidence>
<dbReference type="InterPro" id="IPR002048">
    <property type="entry name" value="EF_hand_dom"/>
</dbReference>
<dbReference type="FunFam" id="2.60.40.10:FF:002709">
    <property type="entry name" value="Predicted protein"/>
    <property type="match status" value="1"/>
</dbReference>
<dbReference type="EMBL" id="CM026421">
    <property type="protein sequence ID" value="KAG0593337.1"/>
    <property type="molecule type" value="Genomic_DNA"/>
</dbReference>
<evidence type="ECO:0000259" key="5">
    <source>
        <dbReference type="PROSITE" id="PS50853"/>
    </source>
</evidence>
<feature type="chain" id="PRO_5036274578" description="Calmodulin" evidence="2">
    <location>
        <begin position="22"/>
        <end position="806"/>
    </location>
</feature>
<evidence type="ECO:0000259" key="3">
    <source>
        <dbReference type="PROSITE" id="PS50105"/>
    </source>
</evidence>
<dbReference type="SUPFAM" id="SSF47769">
    <property type="entry name" value="SAM/Pointed domain"/>
    <property type="match status" value="1"/>
</dbReference>
<dbReference type="PROSITE" id="PS50222">
    <property type="entry name" value="EF_HAND_2"/>
    <property type="match status" value="1"/>
</dbReference>
<dbReference type="GO" id="GO:0006874">
    <property type="term" value="P:intracellular calcium ion homeostasis"/>
    <property type="evidence" value="ECO:0007669"/>
    <property type="project" value="TreeGrafter"/>
</dbReference>
<dbReference type="PANTHER" id="PTHR15136">
    <property type="entry name" value="STROMAL INTERACTION MOLECULE HOMOLOG"/>
    <property type="match status" value="1"/>
</dbReference>
<evidence type="ECO:0000313" key="6">
    <source>
        <dbReference type="EMBL" id="KAG0593337.1"/>
    </source>
</evidence>
<keyword evidence="7" id="KW-1185">Reference proteome</keyword>
<feature type="signal peptide" evidence="2">
    <location>
        <begin position="1"/>
        <end position="21"/>
    </location>
</feature>
<evidence type="ECO:0008006" key="8">
    <source>
        <dbReference type="Google" id="ProtNLM"/>
    </source>
</evidence>
<evidence type="ECO:0000313" key="7">
    <source>
        <dbReference type="Proteomes" id="UP000822688"/>
    </source>
</evidence>
<dbReference type="SUPFAM" id="SSF47473">
    <property type="entry name" value="EF-hand"/>
    <property type="match status" value="1"/>
</dbReference>
<gene>
    <name evidence="6" type="ORF">KC19_1G322100</name>
</gene>
<dbReference type="AlphaFoldDB" id="A0A8T0JC00"/>
<feature type="domain" description="SAM" evidence="3">
    <location>
        <begin position="212"/>
        <end position="274"/>
    </location>
</feature>
<dbReference type="PROSITE" id="PS50105">
    <property type="entry name" value="SAM_DOMAIN"/>
    <property type="match status" value="1"/>
</dbReference>
<dbReference type="InterPro" id="IPR003961">
    <property type="entry name" value="FN3_dom"/>
</dbReference>
<feature type="compositionally biased region" description="Basic residues" evidence="1">
    <location>
        <begin position="797"/>
        <end position="806"/>
    </location>
</feature>
<dbReference type="Proteomes" id="UP000822688">
    <property type="component" value="Chromosome 1"/>
</dbReference>
<feature type="domain" description="Fibronectin type-III" evidence="5">
    <location>
        <begin position="287"/>
        <end position="382"/>
    </location>
</feature>
<dbReference type="SMART" id="SM00454">
    <property type="entry name" value="SAM"/>
    <property type="match status" value="1"/>
</dbReference>
<dbReference type="GO" id="GO:0005886">
    <property type="term" value="C:plasma membrane"/>
    <property type="evidence" value="ECO:0007669"/>
    <property type="project" value="TreeGrafter"/>
</dbReference>
<dbReference type="EMBL" id="CM026421">
    <property type="protein sequence ID" value="KAG0593338.1"/>
    <property type="molecule type" value="Genomic_DNA"/>
</dbReference>
<dbReference type="Gene3D" id="1.10.238.10">
    <property type="entry name" value="EF-hand"/>
    <property type="match status" value="1"/>
</dbReference>
<dbReference type="EMBL" id="CM026421">
    <property type="protein sequence ID" value="KAG0593336.1"/>
    <property type="molecule type" value="Genomic_DNA"/>
</dbReference>
<dbReference type="GO" id="GO:0002115">
    <property type="term" value="P:store-operated calcium entry"/>
    <property type="evidence" value="ECO:0007669"/>
    <property type="project" value="TreeGrafter"/>
</dbReference>
<dbReference type="InterPro" id="IPR036116">
    <property type="entry name" value="FN3_sf"/>
</dbReference>